<gene>
    <name evidence="4" type="ORF">RGQ29_027062</name>
</gene>
<feature type="region of interest" description="Disordered" evidence="2">
    <location>
        <begin position="146"/>
        <end position="167"/>
    </location>
</feature>
<evidence type="ECO:0000256" key="1">
    <source>
        <dbReference type="PROSITE-ProRule" id="PRU00047"/>
    </source>
</evidence>
<feature type="region of interest" description="Disordered" evidence="2">
    <location>
        <begin position="498"/>
        <end position="524"/>
    </location>
</feature>
<dbReference type="Proteomes" id="UP001324115">
    <property type="component" value="Unassembled WGS sequence"/>
</dbReference>
<dbReference type="SUPFAM" id="SSF50630">
    <property type="entry name" value="Acid proteases"/>
    <property type="match status" value="1"/>
</dbReference>
<dbReference type="InterPro" id="IPR053098">
    <property type="entry name" value="Petuviruses_polyprotein"/>
</dbReference>
<reference evidence="4 5" key="1">
    <citation type="journal article" date="2023" name="G3 (Bethesda)">
        <title>A haplotype-resolved chromosome-scale genome for Quercus rubra L. provides insights into the genetics of adaptive traits for red oak species.</title>
        <authorList>
            <person name="Kapoor B."/>
            <person name="Jenkins J."/>
            <person name="Schmutz J."/>
            <person name="Zhebentyayeva T."/>
            <person name="Kuelheim C."/>
            <person name="Coggeshall M."/>
            <person name="Heim C."/>
            <person name="Lasky J.R."/>
            <person name="Leites L."/>
            <person name="Islam-Faridi N."/>
            <person name="Romero-Severson J."/>
            <person name="DeLeo V.L."/>
            <person name="Lucas S.M."/>
            <person name="Lazic D."/>
            <person name="Gailing O."/>
            <person name="Carlson J."/>
            <person name="Staton M."/>
        </authorList>
    </citation>
    <scope>NUCLEOTIDE SEQUENCE [LARGE SCALE GENOMIC DNA]</scope>
    <source>
        <strain evidence="4">Pseudo-F2</strain>
    </source>
</reference>
<dbReference type="PANTHER" id="PTHR48435">
    <property type="entry name" value="POLYPROTEIN"/>
    <property type="match status" value="1"/>
</dbReference>
<dbReference type="InterPro" id="IPR036875">
    <property type="entry name" value="Znf_CCHC_sf"/>
</dbReference>
<keyword evidence="1" id="KW-0862">Zinc</keyword>
<dbReference type="SUPFAM" id="SSF57756">
    <property type="entry name" value="Retrovirus zinc finger-like domains"/>
    <property type="match status" value="1"/>
</dbReference>
<dbReference type="PANTHER" id="PTHR48435:SF1">
    <property type="entry name" value="POLYPROTEIN"/>
    <property type="match status" value="1"/>
</dbReference>
<name>A0AAN7EN32_QUERU</name>
<dbReference type="GO" id="GO:0008270">
    <property type="term" value="F:zinc ion binding"/>
    <property type="evidence" value="ECO:0007669"/>
    <property type="project" value="UniProtKB-KW"/>
</dbReference>
<feature type="region of interest" description="Disordered" evidence="2">
    <location>
        <begin position="387"/>
        <end position="453"/>
    </location>
</feature>
<feature type="compositionally biased region" description="Polar residues" evidence="2">
    <location>
        <begin position="436"/>
        <end position="446"/>
    </location>
</feature>
<evidence type="ECO:0000256" key="2">
    <source>
        <dbReference type="SAM" id="MobiDB-lite"/>
    </source>
</evidence>
<evidence type="ECO:0000259" key="3">
    <source>
        <dbReference type="PROSITE" id="PS50158"/>
    </source>
</evidence>
<evidence type="ECO:0000313" key="4">
    <source>
        <dbReference type="EMBL" id="KAK4576342.1"/>
    </source>
</evidence>
<keyword evidence="1" id="KW-0479">Metal-binding</keyword>
<keyword evidence="1" id="KW-0863">Zinc-finger</keyword>
<feature type="domain" description="CCHC-type" evidence="3">
    <location>
        <begin position="781"/>
        <end position="796"/>
    </location>
</feature>
<evidence type="ECO:0000313" key="5">
    <source>
        <dbReference type="Proteomes" id="UP001324115"/>
    </source>
</evidence>
<proteinExistence type="predicted"/>
<protein>
    <recommendedName>
        <fullName evidence="3">CCHC-type domain-containing protein</fullName>
    </recommendedName>
</protein>
<dbReference type="Gene3D" id="4.10.60.10">
    <property type="entry name" value="Zinc finger, CCHC-type"/>
    <property type="match status" value="1"/>
</dbReference>
<comment type="caution">
    <text evidence="4">The sequence shown here is derived from an EMBL/GenBank/DDBJ whole genome shotgun (WGS) entry which is preliminary data.</text>
</comment>
<dbReference type="GO" id="GO:0003676">
    <property type="term" value="F:nucleic acid binding"/>
    <property type="evidence" value="ECO:0007669"/>
    <property type="project" value="InterPro"/>
</dbReference>
<dbReference type="EMBL" id="JAXUIC010000008">
    <property type="protein sequence ID" value="KAK4576342.1"/>
    <property type="molecule type" value="Genomic_DNA"/>
</dbReference>
<dbReference type="AlphaFoldDB" id="A0AAN7EN32"/>
<dbReference type="InterPro" id="IPR001878">
    <property type="entry name" value="Znf_CCHC"/>
</dbReference>
<keyword evidence="5" id="KW-1185">Reference proteome</keyword>
<dbReference type="Pfam" id="PF00098">
    <property type="entry name" value="zf-CCHC"/>
    <property type="match status" value="1"/>
</dbReference>
<organism evidence="4 5">
    <name type="scientific">Quercus rubra</name>
    <name type="common">Northern red oak</name>
    <name type="synonym">Quercus borealis</name>
    <dbReference type="NCBI Taxonomy" id="3512"/>
    <lineage>
        <taxon>Eukaryota</taxon>
        <taxon>Viridiplantae</taxon>
        <taxon>Streptophyta</taxon>
        <taxon>Embryophyta</taxon>
        <taxon>Tracheophyta</taxon>
        <taxon>Spermatophyta</taxon>
        <taxon>Magnoliopsida</taxon>
        <taxon>eudicotyledons</taxon>
        <taxon>Gunneridae</taxon>
        <taxon>Pentapetalae</taxon>
        <taxon>rosids</taxon>
        <taxon>fabids</taxon>
        <taxon>Fagales</taxon>
        <taxon>Fagaceae</taxon>
        <taxon>Quercus</taxon>
    </lineage>
</organism>
<dbReference type="PROSITE" id="PS50158">
    <property type="entry name" value="ZF_CCHC"/>
    <property type="match status" value="1"/>
</dbReference>
<dbReference type="InterPro" id="IPR021109">
    <property type="entry name" value="Peptidase_aspartic_dom_sf"/>
</dbReference>
<dbReference type="SMART" id="SM00343">
    <property type="entry name" value="ZnF_C2HC"/>
    <property type="match status" value="1"/>
</dbReference>
<sequence>MSLKDPHLCDALKVQVQITGASQVQDTFAATLHYQLAYRLQNHAFDMAVPDIAVPNIAQSNDALLIQVDPGMTPMCTFVPRQLDKDQMMSLFPESWIMKYEMLHQATKPIQSKNPLFIRKENGKSPSGHIWWDVCDCVDCQKEESLEEEWPKRKKKSSQQKLKERYEAGDPEVDLLGEPSGKFDYYVLYPRTKNQISPSPFKKDYNQNQKPPLIPYYQKVLPQTLKGQPLPIKPTQIPESSPCYMFDQASLSYSQNFPPLESFNHPQTNNKHVWKIKNPVGTNSDGTKKQVSSAKAALNWQAENAVAQNKVLSKILDNQQKMAEAVNHTFLSSNTLIEDLKKKIKTVEKELETIASTVNDLSVSFPLIGQKENEKKQLLLQLQSIQESQREAPQALPMHPAPSPSQPKPQVKPQNDSPFTKKDKEPVYQLPDPTVGASSRPPNMNMLTVDPDPPNPISSFLKTLTLNDSREPFVLPVIEDSDLDLSDLGLEEVFMTNNEPKVEEEDDVLRPEKPPSPPPPIFPPPPIIPDYQTRLAYSPTTDSKHLFTLDNAPPSRWHDEIFNMIIGRLREWWINLGEYKQRQAAQSNTLEDFFIVVHNEFLGSATHYTEVAREEFLLMKCCSFERKDLEKHFDRMSRRYYSFNGMDDVNAKHTFLNSLPEPLGDETLRMMNLQRITLQQASLGEIYQHVLIALEKLCNQRKFLSKIDKVYSKLKDNCRRKDLQIKCYEKNCACPQKKRYHFKKYFGKKGRYAKKKKTTFRQKKWKFLRRKQFKGKTSKTCFVCRRPGHFAKNCPKKEKAAKLLEQAQIHAEDIHFSDIESLFSLDDEYSSQALAAVAYSTSEEDSDPDSEYDSDPKIQTISTSQPIIAPLTNPTPIAQVHLLLDTYSRPIPVIALFDTGAAATILHPRISPQQFWLPHHQMFRAANGETFLITLKSKPILIRIFPTLTIKHQVLGSPLTSRDLLIGFDLLH</sequence>
<accession>A0AAN7EN32</accession>
<feature type="compositionally biased region" description="Pro residues" evidence="2">
    <location>
        <begin position="514"/>
        <end position="524"/>
    </location>
</feature>